<dbReference type="Proteomes" id="UP000188605">
    <property type="component" value="Unassembled WGS sequence"/>
</dbReference>
<protein>
    <submittedName>
        <fullName evidence="1">UDP-N-acetylmuramoyl-L-alanyl-D-glutamate--2, 6-diaminopimelate ligase</fullName>
    </submittedName>
</protein>
<proteinExistence type="predicted"/>
<name>A0ACC8XFQ9_9FIRM</name>
<gene>
    <name evidence="1" type="ORF">AN396_01960</name>
</gene>
<sequence>MELQKLLSQVEYQLIEGTLHQKVSEIIYDSRVKTVDGLFIAIKGFQSDGHKYIDTAIENGATTIVVQDDVPPKNVTVIKVSNTREVMAVLANNFYNDPSQNLNLVGVTGTNGKTSITFLLAQILERYGQKVGVIGTIENRIGDETLSAERTTPEAADLQKLFSRMVNEGVDTTMMEVSSHALDLNRVDGCKFDIGIFTNLTQDHLDFHLTMDNYAKAKSKLFSICDVPIINNDADYADLMIGACKNPPITYGIDKEADYMAKDIAITSSEVTYKLTYDGKTIDIKVPIPGKFTVYNTMAVIVASIKLGVPMNLIVETLKNVKGVPGRVQTFNSPKGYSVIVDYAHTPDGLENVLQAINQFAKSRIITVFGCGGDRDNKKRPIMGEIAAKYSTDVIITSDNPRTEEPNSIIEQIEVGTKKVTDEYIKIVDRKKAIYAALSRATSGDVVLIAGKGHETYQHLNTGIIHFDDSEIVQEYIEEEQNAH</sequence>
<evidence type="ECO:0000313" key="2">
    <source>
        <dbReference type="Proteomes" id="UP000188605"/>
    </source>
</evidence>
<reference evidence="1" key="1">
    <citation type="submission" date="2016-08" db="EMBL/GenBank/DDBJ databases">
        <authorList>
            <person name="Ngugi D.K."/>
            <person name="Miyake S."/>
            <person name="Stingl U."/>
        </authorList>
    </citation>
    <scope>NUCLEOTIDE SEQUENCE</scope>
    <source>
        <strain evidence="1">SCG-B11WGA-EpuloA1</strain>
    </source>
</reference>
<keyword evidence="2" id="KW-1185">Reference proteome</keyword>
<accession>A0ACC8XFQ9</accession>
<evidence type="ECO:0000313" key="1">
    <source>
        <dbReference type="EMBL" id="ONI42241.1"/>
    </source>
</evidence>
<organism evidence="1 2">
    <name type="scientific">Candidatus Epulonipiscium fishelsonii</name>
    <dbReference type="NCBI Taxonomy" id="77094"/>
    <lineage>
        <taxon>Bacteria</taxon>
        <taxon>Bacillati</taxon>
        <taxon>Bacillota</taxon>
        <taxon>Clostridia</taxon>
        <taxon>Lachnospirales</taxon>
        <taxon>Lachnospiraceae</taxon>
        <taxon>Candidatus Epulonipiscium</taxon>
    </lineage>
</organism>
<dbReference type="EMBL" id="LJDB01000016">
    <property type="protein sequence ID" value="ONI42241.1"/>
    <property type="molecule type" value="Genomic_DNA"/>
</dbReference>
<keyword evidence="1" id="KW-0436">Ligase</keyword>
<comment type="caution">
    <text evidence="1">The sequence shown here is derived from an EMBL/GenBank/DDBJ whole genome shotgun (WGS) entry which is preliminary data.</text>
</comment>